<evidence type="ECO:0000256" key="10">
    <source>
        <dbReference type="ARBA" id="ARBA00023004"/>
    </source>
</evidence>
<keyword evidence="11 13" id="KW-0472">Membrane</keyword>
<evidence type="ECO:0000256" key="4">
    <source>
        <dbReference type="ARBA" id="ARBA00022475"/>
    </source>
</evidence>
<protein>
    <submittedName>
        <fullName evidence="15">Cytochrome b/b6 domain-containing protein</fullName>
    </submittedName>
</protein>
<dbReference type="InterPro" id="IPR016174">
    <property type="entry name" value="Di-haem_cyt_TM"/>
</dbReference>
<comment type="caution">
    <text evidence="15">The sequence shown here is derived from an EMBL/GenBank/DDBJ whole genome shotgun (WGS) entry which is preliminary data.</text>
</comment>
<sequence length="181" mass="20847">MAINTSQRYPWFYAALHFVIAVLILALFLMQYVRKLFDDDMHAVIREWHKTIGLILLILIVIRLVIRLRAAIPEAFDDGSYIRIFFASVVHFFLWALMIIVPMTGVSFLLVRGRGVNLFNMWVIAPVTDGNAVQGQLVLELHRFAAWGLVILALVHISAAIYHHIILHDTLLSRMAIFRKR</sequence>
<keyword evidence="10" id="KW-0408">Iron</keyword>
<comment type="subcellular location">
    <subcellularLocation>
        <location evidence="2">Cell membrane</location>
        <topology evidence="2">Multi-pass membrane protein</topology>
    </subcellularLocation>
</comment>
<feature type="transmembrane region" description="Helical" evidence="13">
    <location>
        <begin position="51"/>
        <end position="72"/>
    </location>
</feature>
<dbReference type="SUPFAM" id="SSF81342">
    <property type="entry name" value="Transmembrane di-heme cytochromes"/>
    <property type="match status" value="1"/>
</dbReference>
<keyword evidence="3" id="KW-0813">Transport</keyword>
<evidence type="ECO:0000256" key="3">
    <source>
        <dbReference type="ARBA" id="ARBA00022448"/>
    </source>
</evidence>
<dbReference type="RefSeq" id="WP_331835187.1">
    <property type="nucleotide sequence ID" value="NZ_JARXNH020000057.1"/>
</dbReference>
<keyword evidence="16" id="KW-1185">Reference proteome</keyword>
<feature type="transmembrane region" description="Helical" evidence="13">
    <location>
        <begin position="12"/>
        <end position="30"/>
    </location>
</feature>
<evidence type="ECO:0000259" key="14">
    <source>
        <dbReference type="Pfam" id="PF01292"/>
    </source>
</evidence>
<keyword evidence="8" id="KW-0249">Electron transport</keyword>
<evidence type="ECO:0000256" key="13">
    <source>
        <dbReference type="SAM" id="Phobius"/>
    </source>
</evidence>
<evidence type="ECO:0000256" key="9">
    <source>
        <dbReference type="ARBA" id="ARBA00022989"/>
    </source>
</evidence>
<organism evidence="15 16">
    <name type="scientific">Raoultella scottii</name>
    <dbReference type="NCBI Taxonomy" id="3040937"/>
    <lineage>
        <taxon>Bacteria</taxon>
        <taxon>Pseudomonadati</taxon>
        <taxon>Pseudomonadota</taxon>
        <taxon>Gammaproteobacteria</taxon>
        <taxon>Enterobacterales</taxon>
        <taxon>Enterobacteriaceae</taxon>
        <taxon>Klebsiella/Raoultella group</taxon>
        <taxon>Raoultella</taxon>
    </lineage>
</organism>
<evidence type="ECO:0000256" key="2">
    <source>
        <dbReference type="ARBA" id="ARBA00004651"/>
    </source>
</evidence>
<dbReference type="Proteomes" id="UP001334005">
    <property type="component" value="Unassembled WGS sequence"/>
</dbReference>
<keyword evidence="9 13" id="KW-1133">Transmembrane helix</keyword>
<evidence type="ECO:0000256" key="5">
    <source>
        <dbReference type="ARBA" id="ARBA00022617"/>
    </source>
</evidence>
<keyword evidence="4" id="KW-1003">Cell membrane</keyword>
<comment type="cofactor">
    <cofactor evidence="1">
        <name>heme b</name>
        <dbReference type="ChEBI" id="CHEBI:60344"/>
    </cofactor>
</comment>
<evidence type="ECO:0000256" key="11">
    <source>
        <dbReference type="ARBA" id="ARBA00023136"/>
    </source>
</evidence>
<keyword evidence="7" id="KW-0479">Metal-binding</keyword>
<proteinExistence type="inferred from homology"/>
<feature type="transmembrane region" description="Helical" evidence="13">
    <location>
        <begin position="144"/>
        <end position="165"/>
    </location>
</feature>
<gene>
    <name evidence="15" type="ORF">QFI66_017475</name>
</gene>
<feature type="domain" description="Cytochrome b561 bacterial/Ni-hydrogenase" evidence="14">
    <location>
        <begin position="8"/>
        <end position="175"/>
    </location>
</feature>
<name>A0ABU8Z8I4_9ENTR</name>
<dbReference type="PANTHER" id="PTHR30529:SF1">
    <property type="entry name" value="CYTOCHROME B561 HOMOLOG 2"/>
    <property type="match status" value="1"/>
</dbReference>
<keyword evidence="5" id="KW-0349">Heme</keyword>
<comment type="similarity">
    <text evidence="12">Belongs to the cytochrome b561 family.</text>
</comment>
<evidence type="ECO:0000256" key="8">
    <source>
        <dbReference type="ARBA" id="ARBA00022982"/>
    </source>
</evidence>
<evidence type="ECO:0000256" key="6">
    <source>
        <dbReference type="ARBA" id="ARBA00022692"/>
    </source>
</evidence>
<evidence type="ECO:0000256" key="7">
    <source>
        <dbReference type="ARBA" id="ARBA00022723"/>
    </source>
</evidence>
<dbReference type="InterPro" id="IPR011577">
    <property type="entry name" value="Cyt_b561_bac/Ni-Hgenase"/>
</dbReference>
<accession>A0ABU8Z8I4</accession>
<evidence type="ECO:0000313" key="16">
    <source>
        <dbReference type="Proteomes" id="UP001334005"/>
    </source>
</evidence>
<keyword evidence="6 13" id="KW-0812">Transmembrane</keyword>
<dbReference type="EMBL" id="JARXNH020000057">
    <property type="protein sequence ID" value="MEK0249880.1"/>
    <property type="molecule type" value="Genomic_DNA"/>
</dbReference>
<feature type="transmembrane region" description="Helical" evidence="13">
    <location>
        <begin position="84"/>
        <end position="111"/>
    </location>
</feature>
<reference evidence="15 16" key="1">
    <citation type="submission" date="2024-03" db="EMBL/GenBank/DDBJ databases">
        <title>Two novel Raoultella species associated with bleeding cankers of broadleaf hosts, Raoultella scottia sp. nov. and Raoultella lignicola sp. nov.</title>
        <authorList>
            <person name="Brady C.L."/>
        </authorList>
    </citation>
    <scope>NUCLEOTIDE SEQUENCE [LARGE SCALE GENOMIC DNA]</scope>
    <source>
        <strain evidence="15 16">BAC 10a-01-01</strain>
    </source>
</reference>
<dbReference type="InterPro" id="IPR052168">
    <property type="entry name" value="Cytochrome_b561_oxidase"/>
</dbReference>
<evidence type="ECO:0000313" key="15">
    <source>
        <dbReference type="EMBL" id="MEK0249880.1"/>
    </source>
</evidence>
<dbReference type="Pfam" id="PF01292">
    <property type="entry name" value="Ni_hydr_CYTB"/>
    <property type="match status" value="1"/>
</dbReference>
<dbReference type="PANTHER" id="PTHR30529">
    <property type="entry name" value="CYTOCHROME B561"/>
    <property type="match status" value="1"/>
</dbReference>
<evidence type="ECO:0000256" key="12">
    <source>
        <dbReference type="ARBA" id="ARBA00037975"/>
    </source>
</evidence>
<evidence type="ECO:0000256" key="1">
    <source>
        <dbReference type="ARBA" id="ARBA00001970"/>
    </source>
</evidence>